<feature type="compositionally biased region" description="Low complexity" evidence="1">
    <location>
        <begin position="1"/>
        <end position="15"/>
    </location>
</feature>
<dbReference type="EMBL" id="VJZE01000754">
    <property type="protein sequence ID" value="MPY46702.1"/>
    <property type="molecule type" value="Genomic_DNA"/>
</dbReference>
<dbReference type="InterPro" id="IPR021607">
    <property type="entry name" value="DUF3224"/>
</dbReference>
<feature type="region of interest" description="Disordered" evidence="1">
    <location>
        <begin position="1"/>
        <end position="27"/>
    </location>
</feature>
<dbReference type="RefSeq" id="WP_407704187.1">
    <property type="nucleotide sequence ID" value="NZ_VJZE01000754.1"/>
</dbReference>
<gene>
    <name evidence="2" type="ORF">FNH04_44440</name>
</gene>
<dbReference type="Proteomes" id="UP000326979">
    <property type="component" value="Unassembled WGS sequence"/>
</dbReference>
<dbReference type="InterPro" id="IPR023159">
    <property type="entry name" value="SO1590-like_sf"/>
</dbReference>
<dbReference type="AlphaFoldDB" id="A0A5N8WHX3"/>
<reference evidence="2 3" key="1">
    <citation type="submission" date="2019-07" db="EMBL/GenBank/DDBJ databases">
        <title>New species of Amycolatopsis and Streptomyces.</title>
        <authorList>
            <person name="Duangmal K."/>
            <person name="Teo W.F.A."/>
            <person name="Lipun K."/>
        </authorList>
    </citation>
    <scope>NUCLEOTIDE SEQUENCE [LARGE SCALE GENOMIC DNA]</scope>
    <source>
        <strain evidence="2 3">TISTR 2346</strain>
    </source>
</reference>
<dbReference type="Pfam" id="PF11528">
    <property type="entry name" value="DUF3224"/>
    <property type="match status" value="1"/>
</dbReference>
<dbReference type="SUPFAM" id="SSF159238">
    <property type="entry name" value="SO1590-like"/>
    <property type="match status" value="1"/>
</dbReference>
<comment type="caution">
    <text evidence="2">The sequence shown here is derived from an EMBL/GenBank/DDBJ whole genome shotgun (WGS) entry which is preliminary data.</text>
</comment>
<sequence length="67" mass="7161">MHPSASSTSTSRARSGLPDRHPKAQRTAFEVVPGTGTGELTGLRGTGGFTYRHGESSVAYTFDYELD</sequence>
<dbReference type="Gene3D" id="2.40.350.10">
    <property type="entry name" value="SO1590-like"/>
    <property type="match status" value="1"/>
</dbReference>
<keyword evidence="3" id="KW-1185">Reference proteome</keyword>
<evidence type="ECO:0000256" key="1">
    <source>
        <dbReference type="SAM" id="MobiDB-lite"/>
    </source>
</evidence>
<proteinExistence type="predicted"/>
<evidence type="ECO:0000313" key="3">
    <source>
        <dbReference type="Proteomes" id="UP000326979"/>
    </source>
</evidence>
<protein>
    <submittedName>
        <fullName evidence="2">DUF3224 domain-containing protein</fullName>
    </submittedName>
</protein>
<accession>A0A5N8WHX3</accession>
<evidence type="ECO:0000313" key="2">
    <source>
        <dbReference type="EMBL" id="MPY46702.1"/>
    </source>
</evidence>
<organism evidence="2 3">
    <name type="scientific">Streptomyces phyllanthi</name>
    <dbReference type="NCBI Taxonomy" id="1803180"/>
    <lineage>
        <taxon>Bacteria</taxon>
        <taxon>Bacillati</taxon>
        <taxon>Actinomycetota</taxon>
        <taxon>Actinomycetes</taxon>
        <taxon>Kitasatosporales</taxon>
        <taxon>Streptomycetaceae</taxon>
        <taxon>Streptomyces</taxon>
    </lineage>
</organism>
<name>A0A5N8WHX3_9ACTN</name>